<accession>A0ABM1B1G8</accession>
<dbReference type="SUPFAM" id="SSF57501">
    <property type="entry name" value="Cystine-knot cytokines"/>
    <property type="match status" value="1"/>
</dbReference>
<evidence type="ECO:0000313" key="6">
    <source>
        <dbReference type="Proteomes" id="UP000694941"/>
    </source>
</evidence>
<evidence type="ECO:0000256" key="4">
    <source>
        <dbReference type="SAM" id="SignalP"/>
    </source>
</evidence>
<keyword evidence="1 4" id="KW-0732">Signal</keyword>
<keyword evidence="6" id="KW-1185">Reference proteome</keyword>
<dbReference type="Proteomes" id="UP000694941">
    <property type="component" value="Unplaced"/>
</dbReference>
<dbReference type="PANTHER" id="PTHR23199">
    <property type="entry name" value="NEUROTROPHIN 1-RELATED"/>
    <property type="match status" value="1"/>
</dbReference>
<proteinExistence type="predicted"/>
<feature type="signal peptide" evidence="4">
    <location>
        <begin position="1"/>
        <end position="15"/>
    </location>
</feature>
<evidence type="ECO:0000256" key="2">
    <source>
        <dbReference type="ARBA" id="ARBA00023157"/>
    </source>
</evidence>
<dbReference type="PANTHER" id="PTHR23199:SF12">
    <property type="entry name" value="NEUROTROPHIN 1-RELATED"/>
    <property type="match status" value="1"/>
</dbReference>
<organism evidence="6 7">
    <name type="scientific">Limulus polyphemus</name>
    <name type="common">Atlantic horseshoe crab</name>
    <dbReference type="NCBI Taxonomy" id="6850"/>
    <lineage>
        <taxon>Eukaryota</taxon>
        <taxon>Metazoa</taxon>
        <taxon>Ecdysozoa</taxon>
        <taxon>Arthropoda</taxon>
        <taxon>Chelicerata</taxon>
        <taxon>Merostomata</taxon>
        <taxon>Xiphosura</taxon>
        <taxon>Limulidae</taxon>
        <taxon>Limulus</taxon>
    </lineage>
</organism>
<evidence type="ECO:0000256" key="1">
    <source>
        <dbReference type="ARBA" id="ARBA00022729"/>
    </source>
</evidence>
<dbReference type="Pfam" id="PF16077">
    <property type="entry name" value="Spaetzle"/>
    <property type="match status" value="1"/>
</dbReference>
<keyword evidence="2" id="KW-1015">Disulfide bond</keyword>
<gene>
    <name evidence="7" type="primary">LOC106457973</name>
</gene>
<feature type="domain" description="Spaetzle" evidence="5">
    <location>
        <begin position="179"/>
        <end position="272"/>
    </location>
</feature>
<dbReference type="GeneID" id="106457973"/>
<reference evidence="7" key="1">
    <citation type="submission" date="2025-08" db="UniProtKB">
        <authorList>
            <consortium name="RefSeq"/>
        </authorList>
    </citation>
    <scope>IDENTIFICATION</scope>
    <source>
        <tissue evidence="7">Muscle</tissue>
    </source>
</reference>
<dbReference type="Gene3D" id="2.10.90.10">
    <property type="entry name" value="Cystine-knot cytokines"/>
    <property type="match status" value="1"/>
</dbReference>
<feature type="chain" id="PRO_5045549596" evidence="4">
    <location>
        <begin position="16"/>
        <end position="279"/>
    </location>
</feature>
<keyword evidence="3" id="KW-0325">Glycoprotein</keyword>
<name>A0ABM1B1G8_LIMPO</name>
<evidence type="ECO:0000259" key="5">
    <source>
        <dbReference type="Pfam" id="PF16077"/>
    </source>
</evidence>
<protein>
    <submittedName>
        <fullName evidence="7">Neurotrophin 1-like</fullName>
    </submittedName>
</protein>
<evidence type="ECO:0000256" key="3">
    <source>
        <dbReference type="ARBA" id="ARBA00023180"/>
    </source>
</evidence>
<dbReference type="RefSeq" id="XP_013772879.1">
    <property type="nucleotide sequence ID" value="XM_013917425.2"/>
</dbReference>
<dbReference type="InterPro" id="IPR052444">
    <property type="entry name" value="Spz/Toll_ligand-like"/>
</dbReference>
<dbReference type="InterPro" id="IPR032104">
    <property type="entry name" value="Spaetzle"/>
</dbReference>
<sequence length="279" mass="31325">MRIAVVLVILYAVVADPIGYGDAGGHSVVYVQKHQPVQQYVHYEESPGYGTHKHSYGYTPAYGTHKQSYGYAPAYGVHQQLYGYSPAYGDYGDYGHTGYQPATYGGYQPAAHDGYSGVPSCASDEAATYCLEDKDYPAYEIKAAIHEHHYEFIPLYADVAAQSTADSVDRLETLPEETYLCPSNTVYGRPLRAKNTDGKWRIIVNVKKYTQTTRIETCTKPNTPCPVVPHCYQSTCVQKNIYHRFLIFDPYDHYYPFKIESFRLPASCACLVGAYVIDH</sequence>
<evidence type="ECO:0000313" key="7">
    <source>
        <dbReference type="RefSeq" id="XP_013772879.1"/>
    </source>
</evidence>
<dbReference type="InterPro" id="IPR029034">
    <property type="entry name" value="Cystine-knot_cytokine"/>
</dbReference>